<proteinExistence type="predicted"/>
<comment type="caution">
    <text evidence="2">The sequence shown here is derived from an EMBL/GenBank/DDBJ whole genome shotgun (WGS) entry which is preliminary data.</text>
</comment>
<evidence type="ECO:0000256" key="1">
    <source>
        <dbReference type="SAM" id="Coils"/>
    </source>
</evidence>
<reference evidence="2 3" key="1">
    <citation type="journal article" date="2015" name="Nature">
        <title>rRNA introns, odd ribosomes, and small enigmatic genomes across a large radiation of phyla.</title>
        <authorList>
            <person name="Brown C.T."/>
            <person name="Hug L.A."/>
            <person name="Thomas B.C."/>
            <person name="Sharon I."/>
            <person name="Castelle C.J."/>
            <person name="Singh A."/>
            <person name="Wilkins M.J."/>
            <person name="Williams K.H."/>
            <person name="Banfield J.F."/>
        </authorList>
    </citation>
    <scope>NUCLEOTIDE SEQUENCE [LARGE SCALE GENOMIC DNA]</scope>
</reference>
<dbReference type="Proteomes" id="UP000034507">
    <property type="component" value="Unassembled WGS sequence"/>
</dbReference>
<dbReference type="AlphaFoldDB" id="A0A0G0X2Q3"/>
<feature type="coiled-coil region" evidence="1">
    <location>
        <begin position="119"/>
        <end position="146"/>
    </location>
</feature>
<evidence type="ECO:0000313" key="3">
    <source>
        <dbReference type="Proteomes" id="UP000034507"/>
    </source>
</evidence>
<protein>
    <submittedName>
        <fullName evidence="2">Uncharacterized protein</fullName>
    </submittedName>
</protein>
<gene>
    <name evidence="2" type="ORF">UU77_C0070G0002</name>
</gene>
<dbReference type="EMBL" id="LCBX01000070">
    <property type="protein sequence ID" value="KKS18697.1"/>
    <property type="molecule type" value="Genomic_DNA"/>
</dbReference>
<accession>A0A0G0X2Q3</accession>
<keyword evidence="1" id="KW-0175">Coiled coil</keyword>
<name>A0A0G0X2Q3_UNCKA</name>
<sequence>MTTLERYHQRRDGCERFFLDNPPKQEIFEREDGAKIKVYSESWIVPDHLKKPENGKFRISLYVPGLFEMDKPNLGNHPLESKLMGALLTGESDAVFVLKAEGMNSLAYKNAQGDPHGESLVSEAAAEVLERELAQLKKQLGLNDDNDDISVEFEVAGYSEGSTQGASISEKIIEKGLGKVNAYTSLGGAGLVGYENQNEARPTNFVLKAIKNRKHAKFDQVLDMEKPWVEIRPDMYIVSRKLIGDKEQGGFEYSLGKAEVSMEGDVRNIGKWSSRYIATRLGLGNQVPHERLQAVCSINHDYDKLIENGVPLIVLSGTEEIFFQSDEVSDAVKKLKSKGGRVLFITSDLGHGFPHKHPSGTAYTLAAFRQKAGL</sequence>
<organism evidence="2 3">
    <name type="scientific">candidate division WWE3 bacterium GW2011_GWC1_41_7</name>
    <dbReference type="NCBI Taxonomy" id="1619119"/>
    <lineage>
        <taxon>Bacteria</taxon>
        <taxon>Katanobacteria</taxon>
    </lineage>
</organism>
<evidence type="ECO:0000313" key="2">
    <source>
        <dbReference type="EMBL" id="KKS18697.1"/>
    </source>
</evidence>